<organism evidence="1 2">
    <name type="scientific">Tribolium castaneum</name>
    <name type="common">Red flour beetle</name>
    <dbReference type="NCBI Taxonomy" id="7070"/>
    <lineage>
        <taxon>Eukaryota</taxon>
        <taxon>Metazoa</taxon>
        <taxon>Ecdysozoa</taxon>
        <taxon>Arthropoda</taxon>
        <taxon>Hexapoda</taxon>
        <taxon>Insecta</taxon>
        <taxon>Pterygota</taxon>
        <taxon>Neoptera</taxon>
        <taxon>Endopterygota</taxon>
        <taxon>Coleoptera</taxon>
        <taxon>Polyphaga</taxon>
        <taxon>Cucujiformia</taxon>
        <taxon>Tenebrionidae</taxon>
        <taxon>Tenebrionidae incertae sedis</taxon>
        <taxon>Tribolium</taxon>
    </lineage>
</organism>
<dbReference type="HOGENOM" id="CLU_1857874_0_0_1"/>
<proteinExistence type="predicted"/>
<name>D6WTI9_TRICA</name>
<sequence>MQLLRRAHFDLYVFRFRSTPKLQDRIICWILHENRNVKVTVTELIVSFDMHESRDRHKLCQVLHIKRFFLIVERIYFHGMTKSATEEVADIFIEATRIGYNTSHPSKPNCKKRSSYLQKPETDWHKLGPNPSIFSGPL</sequence>
<reference evidence="1 2" key="1">
    <citation type="journal article" date="2008" name="Nature">
        <title>The genome of the model beetle and pest Tribolium castaneum.</title>
        <authorList>
            <consortium name="Tribolium Genome Sequencing Consortium"/>
            <person name="Richards S."/>
            <person name="Gibbs R.A."/>
            <person name="Weinstock G.M."/>
            <person name="Brown S.J."/>
            <person name="Denell R."/>
            <person name="Beeman R.W."/>
            <person name="Gibbs R."/>
            <person name="Beeman R.W."/>
            <person name="Brown S.J."/>
            <person name="Bucher G."/>
            <person name="Friedrich M."/>
            <person name="Grimmelikhuijzen C.J."/>
            <person name="Klingler M."/>
            <person name="Lorenzen M."/>
            <person name="Richards S."/>
            <person name="Roth S."/>
            <person name="Schroder R."/>
            <person name="Tautz D."/>
            <person name="Zdobnov E.M."/>
            <person name="Muzny D."/>
            <person name="Gibbs R.A."/>
            <person name="Weinstock G.M."/>
            <person name="Attaway T."/>
            <person name="Bell S."/>
            <person name="Buhay C.J."/>
            <person name="Chandrabose M.N."/>
            <person name="Chavez D."/>
            <person name="Clerk-Blankenburg K.P."/>
            <person name="Cree A."/>
            <person name="Dao M."/>
            <person name="Davis C."/>
            <person name="Chacko J."/>
            <person name="Dinh H."/>
            <person name="Dugan-Rocha S."/>
            <person name="Fowler G."/>
            <person name="Garner T.T."/>
            <person name="Garnes J."/>
            <person name="Gnirke A."/>
            <person name="Hawes A."/>
            <person name="Hernandez J."/>
            <person name="Hines S."/>
            <person name="Holder M."/>
            <person name="Hume J."/>
            <person name="Jhangiani S.N."/>
            <person name="Joshi V."/>
            <person name="Khan Z.M."/>
            <person name="Jackson L."/>
            <person name="Kovar C."/>
            <person name="Kowis A."/>
            <person name="Lee S."/>
            <person name="Lewis L.R."/>
            <person name="Margolis J."/>
            <person name="Morgan M."/>
            <person name="Nazareth L.V."/>
            <person name="Nguyen N."/>
            <person name="Okwuonu G."/>
            <person name="Parker D."/>
            <person name="Richards S."/>
            <person name="Ruiz S.J."/>
            <person name="Santibanez J."/>
            <person name="Savard J."/>
            <person name="Scherer S.E."/>
            <person name="Schneider B."/>
            <person name="Sodergren E."/>
            <person name="Tautz D."/>
            <person name="Vattahil S."/>
            <person name="Villasana D."/>
            <person name="White C.S."/>
            <person name="Wright R."/>
            <person name="Park Y."/>
            <person name="Beeman R.W."/>
            <person name="Lord J."/>
            <person name="Oppert B."/>
            <person name="Lorenzen M."/>
            <person name="Brown S."/>
            <person name="Wang L."/>
            <person name="Savard J."/>
            <person name="Tautz D."/>
            <person name="Richards S."/>
            <person name="Weinstock G."/>
            <person name="Gibbs R.A."/>
            <person name="Liu Y."/>
            <person name="Worley K."/>
            <person name="Weinstock G."/>
            <person name="Elsik C.G."/>
            <person name="Reese J.T."/>
            <person name="Elhaik E."/>
            <person name="Landan G."/>
            <person name="Graur D."/>
            <person name="Arensburger P."/>
            <person name="Atkinson P."/>
            <person name="Beeman R.W."/>
            <person name="Beidler J."/>
            <person name="Brown S.J."/>
            <person name="Demuth J.P."/>
            <person name="Drury D.W."/>
            <person name="Du Y.Z."/>
            <person name="Fujiwara H."/>
            <person name="Lorenzen M."/>
            <person name="Maselli V."/>
            <person name="Osanai M."/>
            <person name="Park Y."/>
            <person name="Robertson H.M."/>
            <person name="Tu Z."/>
            <person name="Wang J.J."/>
            <person name="Wang S."/>
            <person name="Richards S."/>
            <person name="Song H."/>
            <person name="Zhang L."/>
            <person name="Sodergren E."/>
            <person name="Werner D."/>
            <person name="Stanke M."/>
            <person name="Morgenstern B."/>
            <person name="Solovyev V."/>
            <person name="Kosarev P."/>
            <person name="Brown G."/>
            <person name="Chen H.C."/>
            <person name="Ermolaeva O."/>
            <person name="Hlavina W."/>
            <person name="Kapustin Y."/>
            <person name="Kiryutin B."/>
            <person name="Kitts P."/>
            <person name="Maglott D."/>
            <person name="Pruitt K."/>
            <person name="Sapojnikov V."/>
            <person name="Souvorov A."/>
            <person name="Mackey A.J."/>
            <person name="Waterhouse R.M."/>
            <person name="Wyder S."/>
            <person name="Zdobnov E.M."/>
            <person name="Zdobnov E.M."/>
            <person name="Wyder S."/>
            <person name="Kriventseva E.V."/>
            <person name="Kadowaki T."/>
            <person name="Bork P."/>
            <person name="Aranda M."/>
            <person name="Bao R."/>
            <person name="Beermann A."/>
            <person name="Berns N."/>
            <person name="Bolognesi R."/>
            <person name="Bonneton F."/>
            <person name="Bopp D."/>
            <person name="Brown S.J."/>
            <person name="Bucher G."/>
            <person name="Butts T."/>
            <person name="Chaumot A."/>
            <person name="Denell R.E."/>
            <person name="Ferrier D.E."/>
            <person name="Friedrich M."/>
            <person name="Gordon C.M."/>
            <person name="Jindra M."/>
            <person name="Klingler M."/>
            <person name="Lan Q."/>
            <person name="Lattorff H.M."/>
            <person name="Laudet V."/>
            <person name="von Levetsow C."/>
            <person name="Liu Z."/>
            <person name="Lutz R."/>
            <person name="Lynch J.A."/>
            <person name="da Fonseca R.N."/>
            <person name="Posnien N."/>
            <person name="Reuter R."/>
            <person name="Roth S."/>
            <person name="Savard J."/>
            <person name="Schinko J.B."/>
            <person name="Schmitt C."/>
            <person name="Schoppmeier M."/>
            <person name="Schroder R."/>
            <person name="Shippy T.D."/>
            <person name="Simonnet F."/>
            <person name="Marques-Souza H."/>
            <person name="Tautz D."/>
            <person name="Tomoyasu Y."/>
            <person name="Trauner J."/>
            <person name="Van der Zee M."/>
            <person name="Vervoort M."/>
            <person name="Wittkopp N."/>
            <person name="Wimmer E.A."/>
            <person name="Yang X."/>
            <person name="Jones A.K."/>
            <person name="Sattelle D.B."/>
            <person name="Ebert P.R."/>
            <person name="Nelson D."/>
            <person name="Scott J.G."/>
            <person name="Beeman R.W."/>
            <person name="Muthukrishnan S."/>
            <person name="Kramer K.J."/>
            <person name="Arakane Y."/>
            <person name="Beeman R.W."/>
            <person name="Zhu Q."/>
            <person name="Hogenkamp D."/>
            <person name="Dixit R."/>
            <person name="Oppert B."/>
            <person name="Jiang H."/>
            <person name="Zou Z."/>
            <person name="Marshall J."/>
            <person name="Elpidina E."/>
            <person name="Vinokurov K."/>
            <person name="Oppert C."/>
            <person name="Zou Z."/>
            <person name="Evans J."/>
            <person name="Lu Z."/>
            <person name="Zhao P."/>
            <person name="Sumathipala N."/>
            <person name="Altincicek B."/>
            <person name="Vilcinskas A."/>
            <person name="Williams M."/>
            <person name="Hultmark D."/>
            <person name="Hetru C."/>
            <person name="Jiang H."/>
            <person name="Grimmelikhuijzen C.J."/>
            <person name="Hauser F."/>
            <person name="Cazzamali G."/>
            <person name="Williamson M."/>
            <person name="Park Y."/>
            <person name="Li B."/>
            <person name="Tanaka Y."/>
            <person name="Predel R."/>
            <person name="Neupert S."/>
            <person name="Schachtner J."/>
            <person name="Verleyen P."/>
            <person name="Raible F."/>
            <person name="Bork P."/>
            <person name="Friedrich M."/>
            <person name="Walden K.K."/>
            <person name="Robertson H.M."/>
            <person name="Angeli S."/>
            <person name="Foret S."/>
            <person name="Bucher G."/>
            <person name="Schuetz S."/>
            <person name="Maleszka R."/>
            <person name="Wimmer E.A."/>
            <person name="Beeman R.W."/>
            <person name="Lorenzen M."/>
            <person name="Tomoyasu Y."/>
            <person name="Miller S.C."/>
            <person name="Grossmann D."/>
            <person name="Bucher G."/>
        </authorList>
    </citation>
    <scope>NUCLEOTIDE SEQUENCE [LARGE SCALE GENOMIC DNA]</scope>
    <source>
        <strain evidence="1 2">Georgia GA2</strain>
    </source>
</reference>
<keyword evidence="2" id="KW-1185">Reference proteome</keyword>
<dbReference type="Proteomes" id="UP000007266">
    <property type="component" value="Linkage group 7"/>
</dbReference>
<gene>
    <name evidence="1" type="primary">GLEAN_10190</name>
    <name evidence="1" type="ORF">TcasGA2_TC010190</name>
</gene>
<reference evidence="1 2" key="2">
    <citation type="journal article" date="2010" name="Nucleic Acids Res.">
        <title>BeetleBase in 2010: revisions to provide comprehensive genomic information for Tribolium castaneum.</title>
        <authorList>
            <person name="Kim H.S."/>
            <person name="Murphy T."/>
            <person name="Xia J."/>
            <person name="Caragea D."/>
            <person name="Park Y."/>
            <person name="Beeman R.W."/>
            <person name="Lorenzen M.D."/>
            <person name="Butcher S."/>
            <person name="Manak J.R."/>
            <person name="Brown S.J."/>
        </authorList>
    </citation>
    <scope>GENOME REANNOTATION</scope>
    <source>
        <strain evidence="1 2">Georgia GA2</strain>
    </source>
</reference>
<dbReference type="InParanoid" id="D6WTI9"/>
<dbReference type="AlphaFoldDB" id="D6WTI9"/>
<protein>
    <submittedName>
        <fullName evidence="1">Uncharacterized protein</fullName>
    </submittedName>
</protein>
<evidence type="ECO:0000313" key="1">
    <source>
        <dbReference type="EMBL" id="EFA07184.1"/>
    </source>
</evidence>
<evidence type="ECO:0000313" key="2">
    <source>
        <dbReference type="Proteomes" id="UP000007266"/>
    </source>
</evidence>
<dbReference type="EMBL" id="KQ971354">
    <property type="protein sequence ID" value="EFA07184.1"/>
    <property type="molecule type" value="Genomic_DNA"/>
</dbReference>
<accession>D6WTI9</accession>